<proteinExistence type="predicted"/>
<dbReference type="Pfam" id="PF00181">
    <property type="entry name" value="Ribosomal_L2_N"/>
    <property type="match status" value="1"/>
</dbReference>
<dbReference type="OrthoDB" id="1698171at2759"/>
<gene>
    <name evidence="2" type="ORF">E3N88_44922</name>
</gene>
<evidence type="ECO:0000259" key="1">
    <source>
        <dbReference type="Pfam" id="PF00181"/>
    </source>
</evidence>
<accession>A0A5N6LAP3</accession>
<feature type="domain" description="Large ribosomal subunit protein uL2 RNA-binding" evidence="1">
    <location>
        <begin position="47"/>
        <end position="88"/>
    </location>
</feature>
<protein>
    <recommendedName>
        <fullName evidence="1">Large ribosomal subunit protein uL2 RNA-binding domain-containing protein</fullName>
    </recommendedName>
</protein>
<dbReference type="Proteomes" id="UP000326396">
    <property type="component" value="Unassembled WGS sequence"/>
</dbReference>
<comment type="caution">
    <text evidence="2">The sequence shown here is derived from an EMBL/GenBank/DDBJ whole genome shotgun (WGS) entry which is preliminary data.</text>
</comment>
<dbReference type="InterPro" id="IPR022666">
    <property type="entry name" value="Ribosomal_uL2_RNA-bd_dom"/>
</dbReference>
<evidence type="ECO:0000313" key="3">
    <source>
        <dbReference type="Proteomes" id="UP000326396"/>
    </source>
</evidence>
<organism evidence="2 3">
    <name type="scientific">Mikania micrantha</name>
    <name type="common">bitter vine</name>
    <dbReference type="NCBI Taxonomy" id="192012"/>
    <lineage>
        <taxon>Eukaryota</taxon>
        <taxon>Viridiplantae</taxon>
        <taxon>Streptophyta</taxon>
        <taxon>Embryophyta</taxon>
        <taxon>Tracheophyta</taxon>
        <taxon>Spermatophyta</taxon>
        <taxon>Magnoliopsida</taxon>
        <taxon>eudicotyledons</taxon>
        <taxon>Gunneridae</taxon>
        <taxon>Pentapetalae</taxon>
        <taxon>asterids</taxon>
        <taxon>campanulids</taxon>
        <taxon>Asterales</taxon>
        <taxon>Asteraceae</taxon>
        <taxon>Asteroideae</taxon>
        <taxon>Heliantheae alliance</taxon>
        <taxon>Eupatorieae</taxon>
        <taxon>Mikania</taxon>
    </lineage>
</organism>
<evidence type="ECO:0000313" key="2">
    <source>
        <dbReference type="EMBL" id="KAD0014293.1"/>
    </source>
</evidence>
<dbReference type="EMBL" id="SZYD01002047">
    <property type="protein sequence ID" value="KAD0014293.1"/>
    <property type="molecule type" value="Genomic_DNA"/>
</dbReference>
<sequence length="212" mass="23423">MASSSSFRRLLSGSSFVITSRISSSQIRSKHTITRSQSISTERPLRQFVSGKGKSAGRNSAGRITIFHRGGGAKRLQRTIDLKRNTSANSIVWAHKMKRKAAVSWQSVKGHKMLGLVGVADQNGSKYAENDERGRKRCAKRSYGLLGIAKRSFRRKTGETALRRYAPSRGLSQAMRAGLKASGRPGMVRAVRLGWLQVARRYAWGDFDGQLA</sequence>
<dbReference type="Gene3D" id="2.40.50.140">
    <property type="entry name" value="Nucleic acid-binding proteins"/>
    <property type="match status" value="1"/>
</dbReference>
<keyword evidence="3" id="KW-1185">Reference proteome</keyword>
<reference evidence="2 3" key="1">
    <citation type="submission" date="2019-05" db="EMBL/GenBank/DDBJ databases">
        <title>Mikania micrantha, genome provides insights into the molecular mechanism of rapid growth.</title>
        <authorList>
            <person name="Liu B."/>
        </authorList>
    </citation>
    <scope>NUCLEOTIDE SEQUENCE [LARGE SCALE GENOMIC DNA]</scope>
    <source>
        <strain evidence="2">NLD-2019</strain>
        <tissue evidence="2">Leaf</tissue>
    </source>
</reference>
<name>A0A5N6LAP3_9ASTR</name>
<dbReference type="InterPro" id="IPR012340">
    <property type="entry name" value="NA-bd_OB-fold"/>
</dbReference>
<dbReference type="SUPFAM" id="SSF50249">
    <property type="entry name" value="Nucleic acid-binding proteins"/>
    <property type="match status" value="1"/>
</dbReference>
<dbReference type="AlphaFoldDB" id="A0A5N6LAP3"/>